<evidence type="ECO:0000256" key="4">
    <source>
        <dbReference type="ARBA" id="ARBA00021047"/>
    </source>
</evidence>
<evidence type="ECO:0000259" key="12">
    <source>
        <dbReference type="PROSITE" id="PS50072"/>
    </source>
</evidence>
<dbReference type="EMBL" id="SELW01000141">
    <property type="protein sequence ID" value="TID30519.1"/>
    <property type="molecule type" value="Genomic_DNA"/>
</dbReference>
<dbReference type="PANTHER" id="PTHR10404">
    <property type="entry name" value="N-ACETYLATED-ALPHA-LINKED ACIDIC DIPEPTIDASE"/>
    <property type="match status" value="1"/>
</dbReference>
<comment type="caution">
    <text evidence="13">The sequence shown here is derived from an EMBL/GenBank/DDBJ whole genome shotgun (WGS) entry which is preliminary data.</text>
</comment>
<dbReference type="PRINTS" id="PR00153">
    <property type="entry name" value="CSAPPISMRASE"/>
</dbReference>
<dbReference type="PROSITE" id="PS50072">
    <property type="entry name" value="CSA_PPIASE_2"/>
    <property type="match status" value="1"/>
</dbReference>
<dbReference type="FunFam" id="2.40.100.10:FF:000013">
    <property type="entry name" value="Peptidyl-prolyl cis-trans isomerase"/>
    <property type="match status" value="1"/>
</dbReference>
<dbReference type="Gene3D" id="2.40.100.10">
    <property type="entry name" value="Cyclophilin-like"/>
    <property type="match status" value="1"/>
</dbReference>
<feature type="compositionally biased region" description="Basic and acidic residues" evidence="11">
    <location>
        <begin position="970"/>
        <end position="984"/>
    </location>
</feature>
<evidence type="ECO:0000313" key="14">
    <source>
        <dbReference type="Proteomes" id="UP000307173"/>
    </source>
</evidence>
<keyword evidence="14" id="KW-1185">Reference proteome</keyword>
<evidence type="ECO:0000256" key="8">
    <source>
        <dbReference type="ARBA" id="ARBA00037940"/>
    </source>
</evidence>
<evidence type="ECO:0000256" key="11">
    <source>
        <dbReference type="SAM" id="MobiDB-lite"/>
    </source>
</evidence>
<dbReference type="InterPro" id="IPR036757">
    <property type="entry name" value="TFR-like_dimer_dom_sf"/>
</dbReference>
<comment type="similarity">
    <text evidence="8">Belongs to the cyclophilin-type PPIase family. PPIase A subfamily.</text>
</comment>
<dbReference type="InterPro" id="IPR046450">
    <property type="entry name" value="PA_dom_sf"/>
</dbReference>
<dbReference type="Gene3D" id="3.50.30.30">
    <property type="match status" value="1"/>
</dbReference>
<evidence type="ECO:0000256" key="2">
    <source>
        <dbReference type="ARBA" id="ARBA00005634"/>
    </source>
</evidence>
<keyword evidence="5" id="KW-0697">Rotamase</keyword>
<dbReference type="GO" id="GO:0003755">
    <property type="term" value="F:peptidyl-prolyl cis-trans isomerase activity"/>
    <property type="evidence" value="ECO:0007669"/>
    <property type="project" value="UniProtKB-KW"/>
</dbReference>
<dbReference type="EC" id="5.2.1.8" evidence="3"/>
<dbReference type="InterPro" id="IPR029000">
    <property type="entry name" value="Cyclophilin-like_dom_sf"/>
</dbReference>
<dbReference type="AlphaFoldDB" id="A0A4T0X519"/>
<dbReference type="Gene3D" id="3.40.630.10">
    <property type="entry name" value="Zn peptidases"/>
    <property type="match status" value="1"/>
</dbReference>
<evidence type="ECO:0000256" key="6">
    <source>
        <dbReference type="ARBA" id="ARBA00023235"/>
    </source>
</evidence>
<dbReference type="SUPFAM" id="SSF52025">
    <property type="entry name" value="PA domain"/>
    <property type="match status" value="1"/>
</dbReference>
<dbReference type="Pfam" id="PF00160">
    <property type="entry name" value="Pro_isomerase"/>
    <property type="match status" value="1"/>
</dbReference>
<evidence type="ECO:0000256" key="1">
    <source>
        <dbReference type="ARBA" id="ARBA00000971"/>
    </source>
</evidence>
<evidence type="ECO:0000256" key="5">
    <source>
        <dbReference type="ARBA" id="ARBA00023110"/>
    </source>
</evidence>
<proteinExistence type="inferred from homology"/>
<comment type="similarity">
    <text evidence="2">Belongs to the peptidase M28 family. M28B subfamily.</text>
</comment>
<evidence type="ECO:0000256" key="3">
    <source>
        <dbReference type="ARBA" id="ARBA00013194"/>
    </source>
</evidence>
<dbReference type="GO" id="GO:0004180">
    <property type="term" value="F:carboxypeptidase activity"/>
    <property type="evidence" value="ECO:0007669"/>
    <property type="project" value="TreeGrafter"/>
</dbReference>
<reference evidence="13 14" key="1">
    <citation type="journal article" date="2019" name="Front. Genet.">
        <title>Whole-Genome Sequencing of the Opportunistic Yeast Pathogen Candida inconspicua Uncovers Its Hybrid Origin.</title>
        <authorList>
            <person name="Mixao V."/>
            <person name="Hansen A.P."/>
            <person name="Saus E."/>
            <person name="Boekhout T."/>
            <person name="Lass-Florl C."/>
            <person name="Gabaldon T."/>
        </authorList>
    </citation>
    <scope>NUCLEOTIDE SEQUENCE [LARGE SCALE GENOMIC DNA]</scope>
    <source>
        <strain evidence="13 14">CBS 180</strain>
    </source>
</reference>
<dbReference type="SUPFAM" id="SSF53187">
    <property type="entry name" value="Zn-dependent exopeptidases"/>
    <property type="match status" value="1"/>
</dbReference>
<sequence>MSSDKGKSHLQIPVSQSEVSLVSVISDTETIRPLISPVHSDPDQPTAPTTLDKLLSSPGDEEDDMLLKSLKSMSFLNNKYIEHANESRVSLRYQDEPNGPDEVAEPFIFNPNDSRVVRASRNNTTTNLLDPPPVVSRTRSHSITESIVSEIIHLKEFTVAQLKRRRTSLDRDLRRLYRGFMTYDDVARIFINQLYYRPKCEEYLNEYALRNHFTGTGFEYEYSVLESFPYISTTKEQFDVFMGTPHEVAVAVLDKDGKVYEANHVAYIPYSANMSVKARYVYVNYGSDDDYTKLADAGVNIKGYVFIIRIHDIHPSVVTKRAQEGGAAAVVLYRDPYDDDVSVRNGYALFPEGPARNPNGVESSTSSFIFEQPGDPTTPGWSPYLFDRKKRVHDPESIPKIPVAFVSFADAERILHKIDGKGKKFGWEGDLKYDYSVGPSDRDTTISIVNNVEYGIKPITNIVTRIPGIMSDEEIIIGASGDSNAYTGGVSNSAVALLEIARGFNELAKRGWKPLRTVKLVLWDGSSAGVLGSTEHGEYNEQKIVDSCLMYINLDRISGSKLHIESNPMFENVVERVMKMILVNGTTPLKSNLTHVSGVLDYSIFQYHLGIPSINIGYERRGVDPVTYTNSDYDNLEFLRKFDPSLTLHNVQAQFAGLLALELSEREMIDGSVKNYVDVLRSAVSDVLEEIPDEWVDRNMTYPFQYEKMSNEIDLVKKVNAALVELSKAFDENAESLRADMVQDYPWFKIYKKFKTAIAVKRINLKMKAVDKLFIKESGWFRHMLFTPSGVLLSGLYEAVSNDDFDTFAKERQFSVSSKALSKVYFDITVGGEKQPRIVFDLFDKVVPKTAENFRALCTGEKGFGYKDSIFHRIIPGFMLQGGDITHFNGYGGKSIYGDKFADENFEIQHTKPGQLSMANAGPNTNGSQFFITTVATPWLDGHHVVFGEVIEGMDTVKKVESVGSQSGKPKAEVKVVESGEIKD</sequence>
<accession>A0A4T0X519</accession>
<feature type="domain" description="PPIase cyclophilin-type" evidence="12">
    <location>
        <begin position="825"/>
        <end position="981"/>
    </location>
</feature>
<evidence type="ECO:0000313" key="13">
    <source>
        <dbReference type="EMBL" id="TID30519.1"/>
    </source>
</evidence>
<dbReference type="STRING" id="52247.A0A4T0X519"/>
<protein>
    <recommendedName>
        <fullName evidence="4">Peptidyl-prolyl cis-trans isomerase</fullName>
        <ecNumber evidence="3">5.2.1.8</ecNumber>
    </recommendedName>
    <alternativeName>
        <fullName evidence="10">Cyclophilin</fullName>
    </alternativeName>
    <alternativeName>
        <fullName evidence="9">Cyclosporin A-binding protein</fullName>
    </alternativeName>
    <alternativeName>
        <fullName evidence="7">Rotamase</fullName>
    </alternativeName>
</protein>
<organism evidence="13 14">
    <name type="scientific">Pichia inconspicua</name>
    <dbReference type="NCBI Taxonomy" id="52247"/>
    <lineage>
        <taxon>Eukaryota</taxon>
        <taxon>Fungi</taxon>
        <taxon>Dikarya</taxon>
        <taxon>Ascomycota</taxon>
        <taxon>Saccharomycotina</taxon>
        <taxon>Pichiomycetes</taxon>
        <taxon>Pichiales</taxon>
        <taxon>Pichiaceae</taxon>
        <taxon>Pichia</taxon>
    </lineage>
</organism>
<dbReference type="CDD" id="cd01926">
    <property type="entry name" value="cyclophilin_ABH_like"/>
    <property type="match status" value="1"/>
</dbReference>
<gene>
    <name evidence="13" type="ORF">CANINC_000872</name>
</gene>
<dbReference type="InterPro" id="IPR007484">
    <property type="entry name" value="Peptidase_M28"/>
</dbReference>
<dbReference type="OrthoDB" id="5841748at2759"/>
<dbReference type="InterPro" id="IPR020892">
    <property type="entry name" value="Cyclophilin-type_PPIase_CS"/>
</dbReference>
<feature type="region of interest" description="Disordered" evidence="11">
    <location>
        <begin position="962"/>
        <end position="984"/>
    </location>
</feature>
<dbReference type="SUPFAM" id="SSF47672">
    <property type="entry name" value="Transferrin receptor-like dimerisation domain"/>
    <property type="match status" value="1"/>
</dbReference>
<evidence type="ECO:0000256" key="7">
    <source>
        <dbReference type="ARBA" id="ARBA00029569"/>
    </source>
</evidence>
<dbReference type="SUPFAM" id="SSF50891">
    <property type="entry name" value="Cyclophilin-like"/>
    <property type="match status" value="1"/>
</dbReference>
<feature type="region of interest" description="Disordered" evidence="11">
    <location>
        <begin position="33"/>
        <end position="62"/>
    </location>
</feature>
<dbReference type="InterPro" id="IPR039373">
    <property type="entry name" value="Peptidase_M28B"/>
</dbReference>
<evidence type="ECO:0000256" key="10">
    <source>
        <dbReference type="ARBA" id="ARBA00081826"/>
    </source>
</evidence>
<name>A0A4T0X519_9ASCO</name>
<dbReference type="PROSITE" id="PS00170">
    <property type="entry name" value="CSA_PPIASE_1"/>
    <property type="match status" value="1"/>
</dbReference>
<dbReference type="GO" id="GO:0006457">
    <property type="term" value="P:protein folding"/>
    <property type="evidence" value="ECO:0007669"/>
    <property type="project" value="InterPro"/>
</dbReference>
<comment type="catalytic activity">
    <reaction evidence="1">
        <text>[protein]-peptidylproline (omega=180) = [protein]-peptidylproline (omega=0)</text>
        <dbReference type="Rhea" id="RHEA:16237"/>
        <dbReference type="Rhea" id="RHEA-COMP:10747"/>
        <dbReference type="Rhea" id="RHEA-COMP:10748"/>
        <dbReference type="ChEBI" id="CHEBI:83833"/>
        <dbReference type="ChEBI" id="CHEBI:83834"/>
        <dbReference type="EC" id="5.2.1.8"/>
    </reaction>
</comment>
<evidence type="ECO:0000256" key="9">
    <source>
        <dbReference type="ARBA" id="ARBA00043067"/>
    </source>
</evidence>
<keyword evidence="6" id="KW-0413">Isomerase</keyword>
<dbReference type="InterPro" id="IPR002130">
    <property type="entry name" value="Cyclophilin-type_PPIase_dom"/>
</dbReference>
<dbReference type="Pfam" id="PF04389">
    <property type="entry name" value="Peptidase_M28"/>
    <property type="match status" value="1"/>
</dbReference>
<dbReference type="Gene3D" id="1.20.930.40">
    <property type="entry name" value="Transferrin receptor-like, dimerisation domain"/>
    <property type="match status" value="1"/>
</dbReference>
<dbReference type="PANTHER" id="PTHR10404:SF46">
    <property type="entry name" value="VACUOLAR PROTEIN SORTING-ASSOCIATED PROTEIN 70"/>
    <property type="match status" value="1"/>
</dbReference>
<dbReference type="Proteomes" id="UP000307173">
    <property type="component" value="Unassembled WGS sequence"/>
</dbReference>